<dbReference type="InterPro" id="IPR042177">
    <property type="entry name" value="Cell/Rod_1"/>
</dbReference>
<evidence type="ECO:0000259" key="8">
    <source>
        <dbReference type="Pfam" id="PF04085"/>
    </source>
</evidence>
<reference evidence="9 10" key="1">
    <citation type="journal article" date="2016" name="Nat. Commun.">
        <title>Thousands of microbial genomes shed light on interconnected biogeochemical processes in an aquifer system.</title>
        <authorList>
            <person name="Anantharaman K."/>
            <person name="Brown C.T."/>
            <person name="Hug L.A."/>
            <person name="Sharon I."/>
            <person name="Castelle C.J."/>
            <person name="Probst A.J."/>
            <person name="Thomas B.C."/>
            <person name="Singh A."/>
            <person name="Wilkins M.J."/>
            <person name="Karaoz U."/>
            <person name="Brodie E.L."/>
            <person name="Williams K.H."/>
            <person name="Hubbard S.S."/>
            <person name="Banfield J.F."/>
        </authorList>
    </citation>
    <scope>NUCLEOTIDE SEQUENCE [LARGE SCALE GENOMIC DNA]</scope>
</reference>
<keyword evidence="7" id="KW-1133">Transmembrane helix</keyword>
<evidence type="ECO:0000256" key="4">
    <source>
        <dbReference type="ARBA" id="ARBA00032089"/>
    </source>
</evidence>
<feature type="domain" description="Rod shape-determining protein MreC beta-barrel core" evidence="8">
    <location>
        <begin position="126"/>
        <end position="267"/>
    </location>
</feature>
<accession>A0A1F5TQJ3</accession>
<keyword evidence="6" id="KW-0175">Coiled coil</keyword>
<dbReference type="EMBL" id="MFGO01000011">
    <property type="protein sequence ID" value="OGF41272.1"/>
    <property type="molecule type" value="Genomic_DNA"/>
</dbReference>
<dbReference type="Pfam" id="PF04085">
    <property type="entry name" value="MreC"/>
    <property type="match status" value="1"/>
</dbReference>
<dbReference type="PIRSF" id="PIRSF038471">
    <property type="entry name" value="MreC"/>
    <property type="match status" value="1"/>
</dbReference>
<name>A0A1F5TQJ3_9BACT</name>
<dbReference type="Gene3D" id="2.40.10.350">
    <property type="entry name" value="Rod shape-determining protein MreC, domain 2"/>
    <property type="match status" value="1"/>
</dbReference>
<dbReference type="InterPro" id="IPR042175">
    <property type="entry name" value="Cell/Rod_MreC_2"/>
</dbReference>
<dbReference type="InterPro" id="IPR007221">
    <property type="entry name" value="MreC"/>
</dbReference>
<evidence type="ECO:0000256" key="5">
    <source>
        <dbReference type="PIRNR" id="PIRNR038471"/>
    </source>
</evidence>
<keyword evidence="3 5" id="KW-0133">Cell shape</keyword>
<sequence>MLKIDKKNIFVYIAVVLLLVFLYFMGVVSPIENIFLKTLNPVLKSLYSLSTDLRLKYNEQADRGILLQEIKKLESEIIRLTEENAQYKTTEEENNSLREHLMFLNKAQHSYILSNVISRGDIGGANKQTQTITIDKGKNDGLYVDLAVVSSKGVIVGKIFDVKDSISKIYLTNSPKCKLAATIINEDRTSGVVEGELGLTIKMGFIPQDKIIHEKDVVITSGLEKFIPRGLIIGTIIDVNNESNELWQSAIVEPMVNVDELLVVSVLLPNLVESL</sequence>
<comment type="similarity">
    <text evidence="1 5">Belongs to the MreC family.</text>
</comment>
<dbReference type="Gene3D" id="2.40.10.340">
    <property type="entry name" value="Rod shape-determining protein MreC, domain 1"/>
    <property type="match status" value="1"/>
</dbReference>
<dbReference type="GO" id="GO:0008360">
    <property type="term" value="P:regulation of cell shape"/>
    <property type="evidence" value="ECO:0007669"/>
    <property type="project" value="UniProtKB-KW"/>
</dbReference>
<evidence type="ECO:0000256" key="3">
    <source>
        <dbReference type="ARBA" id="ARBA00022960"/>
    </source>
</evidence>
<dbReference type="PANTHER" id="PTHR34138">
    <property type="entry name" value="CELL SHAPE-DETERMINING PROTEIN MREC"/>
    <property type="match status" value="1"/>
</dbReference>
<keyword evidence="7" id="KW-0812">Transmembrane</keyword>
<feature type="transmembrane region" description="Helical" evidence="7">
    <location>
        <begin position="9"/>
        <end position="31"/>
    </location>
</feature>
<gene>
    <name evidence="9" type="ORF">A2531_00205</name>
</gene>
<dbReference type="AlphaFoldDB" id="A0A1F5TQJ3"/>
<evidence type="ECO:0000256" key="1">
    <source>
        <dbReference type="ARBA" id="ARBA00009369"/>
    </source>
</evidence>
<evidence type="ECO:0000313" key="9">
    <source>
        <dbReference type="EMBL" id="OGF41272.1"/>
    </source>
</evidence>
<evidence type="ECO:0000256" key="6">
    <source>
        <dbReference type="SAM" id="Coils"/>
    </source>
</evidence>
<evidence type="ECO:0000313" key="10">
    <source>
        <dbReference type="Proteomes" id="UP000177579"/>
    </source>
</evidence>
<proteinExistence type="inferred from homology"/>
<protein>
    <recommendedName>
        <fullName evidence="2 5">Cell shape-determining protein MreC</fullName>
    </recommendedName>
    <alternativeName>
        <fullName evidence="4 5">Cell shape protein MreC</fullName>
    </alternativeName>
</protein>
<dbReference type="InterPro" id="IPR055342">
    <property type="entry name" value="MreC_beta-barrel_core"/>
</dbReference>
<organism evidence="9 10">
    <name type="scientific">Candidatus Falkowbacteria bacterium RIFOXYD2_FULL_34_120</name>
    <dbReference type="NCBI Taxonomy" id="1798007"/>
    <lineage>
        <taxon>Bacteria</taxon>
        <taxon>Candidatus Falkowiibacteriota</taxon>
    </lineage>
</organism>
<feature type="coiled-coil region" evidence="6">
    <location>
        <begin position="63"/>
        <end position="107"/>
    </location>
</feature>
<dbReference type="GO" id="GO:0005886">
    <property type="term" value="C:plasma membrane"/>
    <property type="evidence" value="ECO:0007669"/>
    <property type="project" value="TreeGrafter"/>
</dbReference>
<evidence type="ECO:0000256" key="7">
    <source>
        <dbReference type="SAM" id="Phobius"/>
    </source>
</evidence>
<dbReference type="Proteomes" id="UP000177579">
    <property type="component" value="Unassembled WGS sequence"/>
</dbReference>
<keyword evidence="7" id="KW-0472">Membrane</keyword>
<evidence type="ECO:0000256" key="2">
    <source>
        <dbReference type="ARBA" id="ARBA00013855"/>
    </source>
</evidence>
<comment type="caution">
    <text evidence="9">The sequence shown here is derived from an EMBL/GenBank/DDBJ whole genome shotgun (WGS) entry which is preliminary data.</text>
</comment>
<dbReference type="PANTHER" id="PTHR34138:SF1">
    <property type="entry name" value="CELL SHAPE-DETERMINING PROTEIN MREC"/>
    <property type="match status" value="1"/>
</dbReference>
<comment type="function">
    <text evidence="5">Involved in formation and maintenance of cell shape.</text>
</comment>